<dbReference type="SMART" id="SM00535">
    <property type="entry name" value="RIBOc"/>
    <property type="match status" value="1"/>
</dbReference>
<dbReference type="CDD" id="cd00593">
    <property type="entry name" value="RIBOc"/>
    <property type="match status" value="1"/>
</dbReference>
<accession>A0A0B7FGU5</accession>
<dbReference type="OrthoDB" id="2392202at2759"/>
<dbReference type="AlphaFoldDB" id="A0A0B7FGU5"/>
<dbReference type="SUPFAM" id="SSF69065">
    <property type="entry name" value="RNase III domain-like"/>
    <property type="match status" value="1"/>
</dbReference>
<dbReference type="Gene3D" id="1.10.1520.10">
    <property type="entry name" value="Ribonuclease III domain"/>
    <property type="match status" value="1"/>
</dbReference>
<evidence type="ECO:0000259" key="1">
    <source>
        <dbReference type="PROSITE" id="PS50142"/>
    </source>
</evidence>
<evidence type="ECO:0000313" key="2">
    <source>
        <dbReference type="EMBL" id="CEL55423.1"/>
    </source>
</evidence>
<feature type="domain" description="RNase III" evidence="1">
    <location>
        <begin position="12"/>
        <end position="118"/>
    </location>
</feature>
<dbReference type="Pfam" id="PF14622">
    <property type="entry name" value="Ribonucleas_3_3"/>
    <property type="match status" value="1"/>
</dbReference>
<dbReference type="STRING" id="1108050.A0A0B7FGU5"/>
<dbReference type="Proteomes" id="UP000059188">
    <property type="component" value="Unassembled WGS sequence"/>
</dbReference>
<dbReference type="InterPro" id="IPR036389">
    <property type="entry name" value="RNase_III_sf"/>
</dbReference>
<evidence type="ECO:0000313" key="3">
    <source>
        <dbReference type="Proteomes" id="UP000059188"/>
    </source>
</evidence>
<dbReference type="GO" id="GO:0004525">
    <property type="term" value="F:ribonuclease III activity"/>
    <property type="evidence" value="ECO:0007669"/>
    <property type="project" value="InterPro"/>
</dbReference>
<dbReference type="InterPro" id="IPR000999">
    <property type="entry name" value="RNase_III_dom"/>
</dbReference>
<dbReference type="PROSITE" id="PS50142">
    <property type="entry name" value="RNASE_3_2"/>
    <property type="match status" value="1"/>
</dbReference>
<reference evidence="2 3" key="1">
    <citation type="submission" date="2014-11" db="EMBL/GenBank/DDBJ databases">
        <authorList>
            <person name="Wibberg Daniel"/>
        </authorList>
    </citation>
    <scope>NUCLEOTIDE SEQUENCE [LARGE SCALE GENOMIC DNA]</scope>
    <source>
        <strain evidence="2">Rhizoctonia solani AG1-IB 7/3/14</strain>
    </source>
</reference>
<name>A0A0B7FGU5_THACB</name>
<organism evidence="2 3">
    <name type="scientific">Thanatephorus cucumeris (strain AG1-IB / isolate 7/3/14)</name>
    <name type="common">Lettuce bottom rot fungus</name>
    <name type="synonym">Rhizoctonia solani</name>
    <dbReference type="NCBI Taxonomy" id="1108050"/>
    <lineage>
        <taxon>Eukaryota</taxon>
        <taxon>Fungi</taxon>
        <taxon>Dikarya</taxon>
        <taxon>Basidiomycota</taxon>
        <taxon>Agaricomycotina</taxon>
        <taxon>Agaricomycetes</taxon>
        <taxon>Cantharellales</taxon>
        <taxon>Ceratobasidiaceae</taxon>
        <taxon>Rhizoctonia</taxon>
        <taxon>Rhizoctonia solani AG-1</taxon>
    </lineage>
</organism>
<gene>
    <name evidence="2" type="ORF">RSOLAG1IB_01434</name>
</gene>
<dbReference type="EMBL" id="LN679101">
    <property type="protein sequence ID" value="CEL55423.1"/>
    <property type="molecule type" value="Genomic_DNA"/>
</dbReference>
<sequence>MSLPQLPAINPTDRSRVFRHRGAEGSNEQLSLLGDPILTAVITDWIISNRPTWSPGEVSVVRTALVKGSSVADWTTMYSLDQYIQTPHANSSLVVRRSQGAQVAVFKAYVAAVYLNGGFSTVRDWMMDVLSSTVDLEKFDHPPSQLV</sequence>
<protein>
    <submittedName>
        <fullName evidence="2">Ribonuclease 3</fullName>
    </submittedName>
</protein>
<proteinExistence type="predicted"/>
<dbReference type="GO" id="GO:0006396">
    <property type="term" value="P:RNA processing"/>
    <property type="evidence" value="ECO:0007669"/>
    <property type="project" value="InterPro"/>
</dbReference>
<keyword evidence="3" id="KW-1185">Reference proteome</keyword>